<accession>A0A2M7R607</accession>
<dbReference type="PROSITE" id="PS51449">
    <property type="entry name" value="MTTASE_N"/>
    <property type="match status" value="1"/>
</dbReference>
<dbReference type="GO" id="GO:0046872">
    <property type="term" value="F:metal ion binding"/>
    <property type="evidence" value="ECO:0007669"/>
    <property type="project" value="UniProtKB-KW"/>
</dbReference>
<comment type="caution">
    <text evidence="2">The sequence shown here is derived from an EMBL/GenBank/DDBJ whole genome shotgun (WGS) entry which is preliminary data.</text>
</comment>
<evidence type="ECO:0000313" key="3">
    <source>
        <dbReference type="Proteomes" id="UP000230767"/>
    </source>
</evidence>
<evidence type="ECO:0000259" key="1">
    <source>
        <dbReference type="PROSITE" id="PS51449"/>
    </source>
</evidence>
<keyword evidence="2" id="KW-0808">Transferase</keyword>
<organism evidence="2 3">
    <name type="scientific">Candidatus Nealsonbacteria bacterium CG_4_10_14_0_8_um_filter_37_14</name>
    <dbReference type="NCBI Taxonomy" id="1974684"/>
    <lineage>
        <taxon>Bacteria</taxon>
        <taxon>Candidatus Nealsoniibacteriota</taxon>
    </lineage>
</organism>
<dbReference type="EMBL" id="PFLW01000080">
    <property type="protein sequence ID" value="PIY88562.1"/>
    <property type="molecule type" value="Genomic_DNA"/>
</dbReference>
<dbReference type="Proteomes" id="UP000230767">
    <property type="component" value="Unassembled WGS sequence"/>
</dbReference>
<reference evidence="3" key="1">
    <citation type="submission" date="2017-09" db="EMBL/GenBank/DDBJ databases">
        <title>Depth-based differentiation of microbial function through sediment-hosted aquifers and enrichment of novel symbionts in the deep terrestrial subsurface.</title>
        <authorList>
            <person name="Probst A.J."/>
            <person name="Ladd B."/>
            <person name="Jarett J.K."/>
            <person name="Geller-Mcgrath D.E."/>
            <person name="Sieber C.M.K."/>
            <person name="Emerson J.B."/>
            <person name="Anantharaman K."/>
            <person name="Thomas B.C."/>
            <person name="Malmstrom R."/>
            <person name="Stieglmeier M."/>
            <person name="Klingl A."/>
            <person name="Woyke T."/>
            <person name="Ryan C.M."/>
            <person name="Banfield J.F."/>
        </authorList>
    </citation>
    <scope>NUCLEOTIDE SEQUENCE [LARGE SCALE GENOMIC DNA]</scope>
</reference>
<dbReference type="Gene3D" id="3.40.50.12160">
    <property type="entry name" value="Methylthiotransferase, N-terminal domain"/>
    <property type="match status" value="1"/>
</dbReference>
<dbReference type="GO" id="GO:0051539">
    <property type="term" value="F:4 iron, 4 sulfur cluster binding"/>
    <property type="evidence" value="ECO:0007669"/>
    <property type="project" value="UniProtKB-KW"/>
</dbReference>
<gene>
    <name evidence="2" type="ORF">COY73_03390</name>
</gene>
<feature type="domain" description="MTTase N-terminal" evidence="1">
    <location>
        <begin position="2"/>
        <end position="46"/>
    </location>
</feature>
<protein>
    <submittedName>
        <fullName evidence="2">tRNA (N6-isopentenyl adenosine(37)-C2)-methylthiotransferase MiaB</fullName>
    </submittedName>
</protein>
<dbReference type="GO" id="GO:0035596">
    <property type="term" value="F:methylthiotransferase activity"/>
    <property type="evidence" value="ECO:0007669"/>
    <property type="project" value="InterPro"/>
</dbReference>
<proteinExistence type="predicted"/>
<name>A0A2M7R607_9BACT</name>
<dbReference type="AlphaFoldDB" id="A0A2M7R607"/>
<evidence type="ECO:0000313" key="2">
    <source>
        <dbReference type="EMBL" id="PIY88562.1"/>
    </source>
</evidence>
<dbReference type="InterPro" id="IPR038135">
    <property type="entry name" value="Methylthiotransferase_N_sf"/>
</dbReference>
<sequence length="46" mass="5251">MNKYHIITYGCQMNKSDSERIATILESKNYQPASSENEADLIVVNM</sequence>
<feature type="non-terminal residue" evidence="2">
    <location>
        <position position="46"/>
    </location>
</feature>
<dbReference type="InterPro" id="IPR013848">
    <property type="entry name" value="Methylthiotransferase_N"/>
</dbReference>
<dbReference type="Pfam" id="PF00919">
    <property type="entry name" value="UPF0004"/>
    <property type="match status" value="1"/>
</dbReference>